<proteinExistence type="predicted"/>
<dbReference type="KEGG" id="dfo:Dform_00275"/>
<name>A0A1P8F5B2_9CHLR</name>
<evidence type="ECO:0000313" key="2">
    <source>
        <dbReference type="Proteomes" id="UP000185934"/>
    </source>
</evidence>
<evidence type="ECO:0000313" key="1">
    <source>
        <dbReference type="EMBL" id="APV43635.1"/>
    </source>
</evidence>
<dbReference type="AlphaFoldDB" id="A0A1P8F5B2"/>
<gene>
    <name evidence="1" type="ORF">Dform_00275</name>
</gene>
<keyword evidence="2" id="KW-1185">Reference proteome</keyword>
<dbReference type="EMBL" id="CP018258">
    <property type="protein sequence ID" value="APV43635.1"/>
    <property type="molecule type" value="Genomic_DNA"/>
</dbReference>
<dbReference type="RefSeq" id="WP_076003426.1">
    <property type="nucleotide sequence ID" value="NZ_CP018258.1"/>
</dbReference>
<sequence length="83" mass="9815">MNRDNKEYEYQQFVEDATGSKGESRKWRIVSYPFGRYLVKLKLGRANEFLEIVEISLNKDLLSEEQKIALKGYHDVGSYYTEE</sequence>
<dbReference type="STRING" id="1839801.Dform_00275"/>
<reference evidence="2" key="1">
    <citation type="submission" date="2016-11" db="EMBL/GenBank/DDBJ databases">
        <title>Dehalogenimonas formicexedens sp. nov., a chlorinated alkane respiring bacterium isolated from contaminated groundwater.</title>
        <authorList>
            <person name="Key T.A."/>
            <person name="Bowman K.S."/>
            <person name="Lee I."/>
            <person name="Chun J."/>
            <person name="Albuquerque L."/>
            <person name="da Costa M.S."/>
            <person name="Rainey F.A."/>
            <person name="Moe W.M."/>
        </authorList>
    </citation>
    <scope>NUCLEOTIDE SEQUENCE [LARGE SCALE GENOMIC DNA]</scope>
    <source>
        <strain evidence="2">NSZ-14</strain>
    </source>
</reference>
<accession>A0A1P8F5B2</accession>
<protein>
    <submittedName>
        <fullName evidence="1">Uncharacterized protein</fullName>
    </submittedName>
</protein>
<organism evidence="1 2">
    <name type="scientific">Dehalogenimonas formicexedens</name>
    <dbReference type="NCBI Taxonomy" id="1839801"/>
    <lineage>
        <taxon>Bacteria</taxon>
        <taxon>Bacillati</taxon>
        <taxon>Chloroflexota</taxon>
        <taxon>Dehalococcoidia</taxon>
        <taxon>Dehalococcoidales</taxon>
        <taxon>Dehalococcoidaceae</taxon>
        <taxon>Dehalogenimonas</taxon>
    </lineage>
</organism>
<dbReference type="Proteomes" id="UP000185934">
    <property type="component" value="Chromosome"/>
</dbReference>